<dbReference type="InterPro" id="IPR007712">
    <property type="entry name" value="RelE/ParE_toxin"/>
</dbReference>
<comment type="caution">
    <text evidence="2">The sequence shown here is derived from an EMBL/GenBank/DDBJ whole genome shotgun (WGS) entry which is preliminary data.</text>
</comment>
<dbReference type="Gene3D" id="3.30.2310.20">
    <property type="entry name" value="RelE-like"/>
    <property type="match status" value="1"/>
</dbReference>
<dbReference type="InterPro" id="IPR035093">
    <property type="entry name" value="RelE/ParE_toxin_dom_sf"/>
</dbReference>
<name>A0A8H9YR13_9PSED</name>
<dbReference type="EMBL" id="JABWQF010000008">
    <property type="protein sequence ID" value="MBC3292988.1"/>
    <property type="molecule type" value="Genomic_DNA"/>
</dbReference>
<evidence type="ECO:0000256" key="1">
    <source>
        <dbReference type="ARBA" id="ARBA00022649"/>
    </source>
</evidence>
<proteinExistence type="predicted"/>
<gene>
    <name evidence="2" type="ORF">HU722_15830</name>
</gene>
<organism evidence="2">
    <name type="scientific">Pseudomonas tritici</name>
    <dbReference type="NCBI Taxonomy" id="2745518"/>
    <lineage>
        <taxon>Bacteria</taxon>
        <taxon>Pseudomonadati</taxon>
        <taxon>Pseudomonadota</taxon>
        <taxon>Gammaproteobacteria</taxon>
        <taxon>Pseudomonadales</taxon>
        <taxon>Pseudomonadaceae</taxon>
        <taxon>Pseudomonas</taxon>
    </lineage>
</organism>
<dbReference type="AlphaFoldDB" id="A0A8H9YR13"/>
<dbReference type="Pfam" id="PF05016">
    <property type="entry name" value="ParE_toxin"/>
    <property type="match status" value="1"/>
</dbReference>
<evidence type="ECO:0000313" key="2">
    <source>
        <dbReference type="EMBL" id="MBC3292988.1"/>
    </source>
</evidence>
<keyword evidence="1" id="KW-1277">Toxin-antitoxin system</keyword>
<protein>
    <submittedName>
        <fullName evidence="2">Type II toxin-antitoxin system RelE/ParE family toxin</fullName>
    </submittedName>
</protein>
<reference evidence="2" key="1">
    <citation type="journal article" date="2020" name="Microorganisms">
        <title>Reliable Identification of Environmental Pseudomonas Isolates Using the rpoD Gene.</title>
        <authorList>
            <consortium name="The Broad Institute Genome Sequencing Platform"/>
            <person name="Girard L."/>
            <person name="Lood C."/>
            <person name="Rokni-Zadeh H."/>
            <person name="van Noort V."/>
            <person name="Lavigne R."/>
            <person name="De Mot R."/>
        </authorList>
    </citation>
    <scope>NUCLEOTIDE SEQUENCE [LARGE SCALE GENOMIC DNA]</scope>
    <source>
        <strain evidence="2">SWRI145</strain>
    </source>
</reference>
<accession>A0A8H9YR13</accession>
<sequence length="111" mass="12985">MNGSDLVFEYTLTAKYCLEDIFVFLRRIDVEPRPVMAEILEQFEKTVRQFPQGTHICPELLKLGCAKYREFNSRSGYRVLYSVDGMTITAHAILSQRQDIQHLLFRRLVQA</sequence>